<evidence type="ECO:0000313" key="1">
    <source>
        <dbReference type="EMBL" id="MDN4609506.1"/>
    </source>
</evidence>
<gene>
    <name evidence="1" type="ORF">P5G52_01360</name>
</gene>
<protein>
    <submittedName>
        <fullName evidence="1">Uncharacterized protein</fullName>
    </submittedName>
</protein>
<keyword evidence="2" id="KW-1185">Reference proteome</keyword>
<dbReference type="Proteomes" id="UP001174209">
    <property type="component" value="Unassembled WGS sequence"/>
</dbReference>
<reference evidence="1" key="1">
    <citation type="submission" date="2023-06" db="EMBL/GenBank/DDBJ databases">
        <title>MT1 and MT2 Draft Genomes of Novel Species.</title>
        <authorList>
            <person name="Venkateswaran K."/>
        </authorList>
    </citation>
    <scope>NUCLEOTIDE SEQUENCE</scope>
    <source>
        <strain evidence="1">IIF3SC-B10</strain>
    </source>
</reference>
<comment type="caution">
    <text evidence="1">The sequence shown here is derived from an EMBL/GenBank/DDBJ whole genome shotgun (WGS) entry which is preliminary data.</text>
</comment>
<sequence>MKLVRGVDTSPARRAVVAGIVGITEELGITVLAEGLGPGRVPGPEGGQYPTVSGVLVCEAGLRGTSAGLADRSGLGRCVKADEVLAQPLDS</sequence>
<dbReference type="EMBL" id="JAROCG010000001">
    <property type="protein sequence ID" value="MDN4609506.1"/>
    <property type="molecule type" value="Genomic_DNA"/>
</dbReference>
<accession>A0ABT8JWF8</accession>
<proteinExistence type="predicted"/>
<organism evidence="1 2">
    <name type="scientific">Arthrobacter burdickii</name>
    <dbReference type="NCBI Taxonomy" id="3035920"/>
    <lineage>
        <taxon>Bacteria</taxon>
        <taxon>Bacillati</taxon>
        <taxon>Actinomycetota</taxon>
        <taxon>Actinomycetes</taxon>
        <taxon>Micrococcales</taxon>
        <taxon>Micrococcaceae</taxon>
        <taxon>Arthrobacter</taxon>
    </lineage>
</organism>
<name>A0ABT8JWF8_9MICC</name>
<evidence type="ECO:0000313" key="2">
    <source>
        <dbReference type="Proteomes" id="UP001174209"/>
    </source>
</evidence>